<name>B2AVW4_PODAN</name>
<dbReference type="GeneID" id="6192113"/>
<dbReference type="AlphaFoldDB" id="B2AVW4"/>
<organism evidence="1">
    <name type="scientific">Podospora anserina (strain S / ATCC MYA-4624 / DSM 980 / FGSC 10383)</name>
    <name type="common">Pleurage anserina</name>
    <dbReference type="NCBI Taxonomy" id="515849"/>
    <lineage>
        <taxon>Eukaryota</taxon>
        <taxon>Fungi</taxon>
        <taxon>Dikarya</taxon>
        <taxon>Ascomycota</taxon>
        <taxon>Pezizomycotina</taxon>
        <taxon>Sordariomycetes</taxon>
        <taxon>Sordariomycetidae</taxon>
        <taxon>Sordariales</taxon>
        <taxon>Podosporaceae</taxon>
        <taxon>Podospora</taxon>
        <taxon>Podospora anserina</taxon>
    </lineage>
</organism>
<dbReference type="KEGG" id="pan:PODANSg4900"/>
<dbReference type="RefSeq" id="XP_001907865.1">
    <property type="nucleotide sequence ID" value="XM_001907830.1"/>
</dbReference>
<dbReference type="VEuPathDB" id="FungiDB:PODANS_7_5080"/>
<gene>
    <name evidence="1" type="ORF">PODANS_7_5080</name>
</gene>
<reference evidence="1" key="1">
    <citation type="journal article" date="2008" name="Genome Biol.">
        <title>The genome sequence of the model ascomycete fungus Podospora anserina.</title>
        <authorList>
            <person name="Espagne E."/>
            <person name="Lespinet O."/>
            <person name="Malagnac F."/>
            <person name="Da Silva C."/>
            <person name="Jaillon O."/>
            <person name="Porcel B.M."/>
            <person name="Couloux A."/>
            <person name="Aury J.-M."/>
            <person name="Segurens B."/>
            <person name="Poulain J."/>
            <person name="Anthouard V."/>
            <person name="Grossetete S."/>
            <person name="Khalili H."/>
            <person name="Coppin E."/>
            <person name="Dequard-Chablat M."/>
            <person name="Picard M."/>
            <person name="Contamine V."/>
            <person name="Arnaise S."/>
            <person name="Bourdais A."/>
            <person name="Berteaux-Lecellier V."/>
            <person name="Gautheret D."/>
            <person name="de Vries R.P."/>
            <person name="Battaglia E."/>
            <person name="Coutinho P.M."/>
            <person name="Danchin E.G.J."/>
            <person name="Henrissat B."/>
            <person name="El Khoury R."/>
            <person name="Sainsard-Chanet A."/>
            <person name="Boivin A."/>
            <person name="Pinan-Lucarre B."/>
            <person name="Sellem C.H."/>
            <person name="Debuchy R."/>
            <person name="Wincker P."/>
            <person name="Weissenbach J."/>
            <person name="Silar P."/>
        </authorList>
    </citation>
    <scope>NUCLEOTIDE SEQUENCE [LARGE SCALE GENOMIC DNA]</scope>
    <source>
        <strain evidence="1">S mat+</strain>
    </source>
</reference>
<proteinExistence type="predicted"/>
<sequence>MWRDGISGAGAGPQKAGYVGHIADRFIPSFFFFFRFGELAVFCKPLNEVNFYSASKRRDFQTLVSRVEVNDRQASHYRPLNHLQISRASSEIKINIWLKNPSPPIQKCCSYKCLYKTKALLCVCVCVCDIHYHQVHTLPPPRLSILYPIFIVVVYKILSSSLTPC</sequence>
<dbReference type="EMBL" id="CU633900">
    <property type="protein sequence ID" value="CAP68538.1"/>
    <property type="molecule type" value="Genomic_DNA"/>
</dbReference>
<accession>B2AVW4</accession>
<reference evidence="1" key="2">
    <citation type="submission" date="2008-07" db="EMBL/GenBank/DDBJ databases">
        <authorList>
            <person name="Genoscope - CEA"/>
        </authorList>
    </citation>
    <scope>NUCLEOTIDE SEQUENCE</scope>
    <source>
        <strain evidence="1">S mat+</strain>
    </source>
</reference>
<evidence type="ECO:0000313" key="1">
    <source>
        <dbReference type="EMBL" id="CAP68538.1"/>
    </source>
</evidence>
<dbReference type="HOGENOM" id="CLU_1611476_0_0_1"/>
<protein>
    <submittedName>
        <fullName evidence="1">Podospora anserina S mat+ genomic DNA chromosome 7, supercontig 1</fullName>
    </submittedName>
</protein>